<dbReference type="AlphaFoldDB" id="A0A4Q5M0B4"/>
<accession>A0A4Q5M0B4</accession>
<dbReference type="Pfam" id="PF00027">
    <property type="entry name" value="cNMP_binding"/>
    <property type="match status" value="1"/>
</dbReference>
<name>A0A4Q5M0B4_9BACT</name>
<feature type="domain" description="Cyclic nucleotide-binding" evidence="1">
    <location>
        <begin position="29"/>
        <end position="115"/>
    </location>
</feature>
<dbReference type="OrthoDB" id="667553at2"/>
<dbReference type="InterPro" id="IPR018490">
    <property type="entry name" value="cNMP-bd_dom_sf"/>
</dbReference>
<dbReference type="CDD" id="cd00038">
    <property type="entry name" value="CAP_ED"/>
    <property type="match status" value="1"/>
</dbReference>
<dbReference type="InterPro" id="IPR014710">
    <property type="entry name" value="RmlC-like_jellyroll"/>
</dbReference>
<organism evidence="2 3">
    <name type="scientific">Emticicia agri</name>
    <dbReference type="NCBI Taxonomy" id="2492393"/>
    <lineage>
        <taxon>Bacteria</taxon>
        <taxon>Pseudomonadati</taxon>
        <taxon>Bacteroidota</taxon>
        <taxon>Cytophagia</taxon>
        <taxon>Cytophagales</taxon>
        <taxon>Leadbetterellaceae</taxon>
        <taxon>Emticicia</taxon>
    </lineage>
</organism>
<gene>
    <name evidence="2" type="ORF">EWM59_12560</name>
</gene>
<evidence type="ECO:0000313" key="2">
    <source>
        <dbReference type="EMBL" id="RYU95277.1"/>
    </source>
</evidence>
<dbReference type="SUPFAM" id="SSF51206">
    <property type="entry name" value="cAMP-binding domain-like"/>
    <property type="match status" value="1"/>
</dbReference>
<dbReference type="EMBL" id="SEWF01000016">
    <property type="protein sequence ID" value="RYU95277.1"/>
    <property type="molecule type" value="Genomic_DNA"/>
</dbReference>
<dbReference type="Proteomes" id="UP000293162">
    <property type="component" value="Unassembled WGS sequence"/>
</dbReference>
<dbReference type="Gene3D" id="2.60.120.10">
    <property type="entry name" value="Jelly Rolls"/>
    <property type="match status" value="1"/>
</dbReference>
<evidence type="ECO:0000313" key="3">
    <source>
        <dbReference type="Proteomes" id="UP000293162"/>
    </source>
</evidence>
<keyword evidence="3" id="KW-1185">Reference proteome</keyword>
<evidence type="ECO:0000259" key="1">
    <source>
        <dbReference type="Pfam" id="PF00027"/>
    </source>
</evidence>
<reference evidence="2 3" key="1">
    <citation type="submission" date="2019-02" db="EMBL/GenBank/DDBJ databases">
        <title>Bacterial novel species Emticicia sp. 17J42-9 isolated from soil.</title>
        <authorList>
            <person name="Jung H.-Y."/>
        </authorList>
    </citation>
    <scope>NUCLEOTIDE SEQUENCE [LARGE SCALE GENOMIC DNA]</scope>
    <source>
        <strain evidence="2 3">17J42-9</strain>
    </source>
</reference>
<protein>
    <submittedName>
        <fullName evidence="2">Crp/Fnr family transcriptional regulator</fullName>
    </submittedName>
</protein>
<dbReference type="InterPro" id="IPR000595">
    <property type="entry name" value="cNMP-bd_dom"/>
</dbReference>
<dbReference type="RefSeq" id="WP_130021326.1">
    <property type="nucleotide sequence ID" value="NZ_SEWF01000016.1"/>
</dbReference>
<sequence length="194" mass="22863">MEKLKQQIQILFAISSEEAEIFLSEFKRKELQKNEVFIAEGEICHVVGLIEKGLMVCVYNKDGEEIIDEFGFENGFITNYYSFLTQSPSQKEIRTLEPCIVHTITRQSLEKLGNQYPFIERMSRMMNEKLFLRAHDRIQSLLLESAQERYEKMLAQRPDLAQRIPQYMLASYLHVKPETISRIRRKISKHTLLT</sequence>
<comment type="caution">
    <text evidence="2">The sequence shown here is derived from an EMBL/GenBank/DDBJ whole genome shotgun (WGS) entry which is preliminary data.</text>
</comment>
<proteinExistence type="predicted"/>